<evidence type="ECO:0000313" key="5">
    <source>
        <dbReference type="Proteomes" id="UP000261828"/>
    </source>
</evidence>
<dbReference type="AlphaFoldDB" id="A0A371JLY0"/>
<dbReference type="Pfam" id="PF19335">
    <property type="entry name" value="HMBD"/>
    <property type="match status" value="1"/>
</dbReference>
<evidence type="ECO:0000259" key="2">
    <source>
        <dbReference type="Pfam" id="PF00326"/>
    </source>
</evidence>
<feature type="signal peptide" evidence="1">
    <location>
        <begin position="1"/>
        <end position="21"/>
    </location>
</feature>
<dbReference type="InterPro" id="IPR045800">
    <property type="entry name" value="HMBD"/>
</dbReference>
<keyword evidence="1" id="KW-0732">Signal</keyword>
<accession>A0A371JLY0</accession>
<dbReference type="GO" id="GO:0006508">
    <property type="term" value="P:proteolysis"/>
    <property type="evidence" value="ECO:0007669"/>
    <property type="project" value="InterPro"/>
</dbReference>
<evidence type="ECO:0000256" key="1">
    <source>
        <dbReference type="SAM" id="SignalP"/>
    </source>
</evidence>
<feature type="domain" description="Heavy metal binding" evidence="3">
    <location>
        <begin position="26"/>
        <end position="55"/>
    </location>
</feature>
<organism evidence="4 5">
    <name type="scientific">Flagellimonas nanhaiensis</name>
    <dbReference type="NCBI Taxonomy" id="2292706"/>
    <lineage>
        <taxon>Bacteria</taxon>
        <taxon>Pseudomonadati</taxon>
        <taxon>Bacteroidota</taxon>
        <taxon>Flavobacteriia</taxon>
        <taxon>Flavobacteriales</taxon>
        <taxon>Flavobacteriaceae</taxon>
        <taxon>Flagellimonas</taxon>
    </lineage>
</organism>
<evidence type="ECO:0000313" key="4">
    <source>
        <dbReference type="EMBL" id="RDY58075.1"/>
    </source>
</evidence>
<dbReference type="GO" id="GO:0046872">
    <property type="term" value="F:metal ion binding"/>
    <property type="evidence" value="ECO:0007669"/>
    <property type="project" value="InterPro"/>
</dbReference>
<comment type="caution">
    <text evidence="4">The sequence shown here is derived from an EMBL/GenBank/DDBJ whole genome shotgun (WGS) entry which is preliminary data.</text>
</comment>
<name>A0A371JLY0_9FLAO</name>
<proteinExistence type="predicted"/>
<dbReference type="OrthoDB" id="9809549at2"/>
<protein>
    <submittedName>
        <fullName evidence="4">Uncharacterized protein</fullName>
    </submittedName>
</protein>
<gene>
    <name evidence="4" type="ORF">DX873_16240</name>
</gene>
<dbReference type="EMBL" id="QTJX01000005">
    <property type="protein sequence ID" value="RDY58075.1"/>
    <property type="molecule type" value="Genomic_DNA"/>
</dbReference>
<reference evidence="4 5" key="1">
    <citation type="submission" date="2018-08" db="EMBL/GenBank/DDBJ databases">
        <title>Muricauda nanhaiensis sp. nov., isolated from seawater of the South China Sea.</title>
        <authorList>
            <person name="Dang Y."/>
        </authorList>
    </citation>
    <scope>NUCLEOTIDE SEQUENCE [LARGE SCALE GENOMIC DNA]</scope>
    <source>
        <strain evidence="4 5">SM1704</strain>
    </source>
</reference>
<dbReference type="PANTHER" id="PTHR43265:SF1">
    <property type="entry name" value="ESTERASE ESTD"/>
    <property type="match status" value="1"/>
</dbReference>
<dbReference type="Pfam" id="PF00326">
    <property type="entry name" value="Peptidase_S9"/>
    <property type="match status" value="1"/>
</dbReference>
<evidence type="ECO:0000259" key="3">
    <source>
        <dbReference type="Pfam" id="PF19335"/>
    </source>
</evidence>
<feature type="domain" description="Peptidase S9 prolyl oligopeptidase catalytic" evidence="2">
    <location>
        <begin position="117"/>
        <end position="305"/>
    </location>
</feature>
<dbReference type="GO" id="GO:0052689">
    <property type="term" value="F:carboxylic ester hydrolase activity"/>
    <property type="evidence" value="ECO:0007669"/>
    <property type="project" value="TreeGrafter"/>
</dbReference>
<dbReference type="Proteomes" id="UP000261828">
    <property type="component" value="Unassembled WGS sequence"/>
</dbReference>
<dbReference type="InterPro" id="IPR001375">
    <property type="entry name" value="Peptidase_S9_cat"/>
</dbReference>
<sequence length="326" mass="35597">MYLFKHAVLLAICGLSLCCAAQETMYKCPPCASDCHDTIYNAPGICPVCEMALVEIKDNQFEGYSKKKVSIESKGISLNAAYYAPNNKNTLKGALVIVHGSAPSTYEDVSYYTKIGIKLGMAVLAYDKRGVGGSGGTYQSFTVEGSKNWFNLLASDVLAVISWLKEQPELENAKLGLLGGSQAGWIMPLAASKTKEVDFMIIGAGVAVSAGEEHFFSQLTGDGEENGISIQEAHKKLEGFQGEKGFDPTKILKQLRTSTLWFLGTNDPVIPVDATIEELERINNPNFEIVLLPHGDHNFRNTKTGEPYNLIGFIQPWLTESGIWNK</sequence>
<dbReference type="Gene3D" id="3.40.50.1820">
    <property type="entry name" value="alpha/beta hydrolase"/>
    <property type="match status" value="1"/>
</dbReference>
<dbReference type="InterPro" id="IPR029058">
    <property type="entry name" value="AB_hydrolase_fold"/>
</dbReference>
<dbReference type="PANTHER" id="PTHR43265">
    <property type="entry name" value="ESTERASE ESTD"/>
    <property type="match status" value="1"/>
</dbReference>
<dbReference type="GO" id="GO:0008236">
    <property type="term" value="F:serine-type peptidase activity"/>
    <property type="evidence" value="ECO:0007669"/>
    <property type="project" value="InterPro"/>
</dbReference>
<keyword evidence="5" id="KW-1185">Reference proteome</keyword>
<dbReference type="InterPro" id="IPR053145">
    <property type="entry name" value="AB_hydrolase_Est10"/>
</dbReference>
<dbReference type="SUPFAM" id="SSF53474">
    <property type="entry name" value="alpha/beta-Hydrolases"/>
    <property type="match status" value="1"/>
</dbReference>
<feature type="chain" id="PRO_5016961957" evidence="1">
    <location>
        <begin position="22"/>
        <end position="326"/>
    </location>
</feature>